<evidence type="ECO:0000256" key="2">
    <source>
        <dbReference type="ARBA" id="ARBA00010959"/>
    </source>
</evidence>
<dbReference type="EMBL" id="NHOQ01000034">
    <property type="protein sequence ID" value="PWA33691.1"/>
    <property type="molecule type" value="Genomic_DNA"/>
</dbReference>
<feature type="non-terminal residue" evidence="8">
    <location>
        <position position="1"/>
    </location>
</feature>
<organism evidence="8 9">
    <name type="scientific">Gambusia affinis</name>
    <name type="common">Western mosquitofish</name>
    <name type="synonym">Heterandria affinis</name>
    <dbReference type="NCBI Taxonomy" id="33528"/>
    <lineage>
        <taxon>Eukaryota</taxon>
        <taxon>Metazoa</taxon>
        <taxon>Chordata</taxon>
        <taxon>Craniata</taxon>
        <taxon>Vertebrata</taxon>
        <taxon>Euteleostomi</taxon>
        <taxon>Actinopterygii</taxon>
        <taxon>Neopterygii</taxon>
        <taxon>Teleostei</taxon>
        <taxon>Neoteleostei</taxon>
        <taxon>Acanthomorphata</taxon>
        <taxon>Ovalentaria</taxon>
        <taxon>Atherinomorphae</taxon>
        <taxon>Cyprinodontiformes</taxon>
        <taxon>Poeciliidae</taxon>
        <taxon>Poeciliinae</taxon>
        <taxon>Gambusia</taxon>
    </lineage>
</organism>
<dbReference type="GO" id="GO:0003100">
    <property type="term" value="P:regulation of systemic arterial blood pressure by endothelin"/>
    <property type="evidence" value="ECO:0007669"/>
    <property type="project" value="TreeGrafter"/>
</dbReference>
<dbReference type="AlphaFoldDB" id="A0A315WCV7"/>
<protein>
    <recommendedName>
        <fullName evidence="7">Endothelin-like toxin domain-containing protein</fullName>
    </recommendedName>
</protein>
<dbReference type="SMART" id="SM00272">
    <property type="entry name" value="END"/>
    <property type="match status" value="2"/>
</dbReference>
<dbReference type="Proteomes" id="UP000250572">
    <property type="component" value="Unassembled WGS sequence"/>
</dbReference>
<dbReference type="PANTHER" id="PTHR13874">
    <property type="entry name" value="ENDOTHELIN"/>
    <property type="match status" value="1"/>
</dbReference>
<dbReference type="GO" id="GO:0019229">
    <property type="term" value="P:regulation of vasoconstriction"/>
    <property type="evidence" value="ECO:0007669"/>
    <property type="project" value="InterPro"/>
</dbReference>
<dbReference type="PROSITE" id="PS00270">
    <property type="entry name" value="ENDOTHELIN"/>
    <property type="match status" value="1"/>
</dbReference>
<name>A0A315WCV7_GAMAF</name>
<keyword evidence="5" id="KW-0839">Vasoconstrictor</keyword>
<dbReference type="GO" id="GO:0014826">
    <property type="term" value="P:vein smooth muscle contraction"/>
    <property type="evidence" value="ECO:0007669"/>
    <property type="project" value="TreeGrafter"/>
</dbReference>
<reference evidence="8 9" key="1">
    <citation type="journal article" date="2018" name="G3 (Bethesda)">
        <title>A High-Quality Reference Genome for the Invasive Mosquitofish Gambusia affinis Using a Chicago Library.</title>
        <authorList>
            <person name="Hoffberg S.L."/>
            <person name="Troendle N.J."/>
            <person name="Glenn T.C."/>
            <person name="Mahmud O."/>
            <person name="Louha S."/>
            <person name="Chalopin D."/>
            <person name="Bennetzen J.L."/>
            <person name="Mauricio R."/>
        </authorList>
    </citation>
    <scope>NUCLEOTIDE SEQUENCE [LARGE SCALE GENOMIC DNA]</scope>
    <source>
        <strain evidence="8">NE01/NJP1002.9</strain>
        <tissue evidence="8">Muscle</tissue>
    </source>
</reference>
<evidence type="ECO:0000313" key="9">
    <source>
        <dbReference type="Proteomes" id="UP000250572"/>
    </source>
</evidence>
<gene>
    <name evidence="8" type="ORF">CCH79_00007541</name>
</gene>
<comment type="caution">
    <text evidence="8">The sequence shown here is derived from an EMBL/GenBank/DDBJ whole genome shotgun (WGS) entry which is preliminary data.</text>
</comment>
<dbReference type="GO" id="GO:0031708">
    <property type="term" value="F:endothelin B receptor binding"/>
    <property type="evidence" value="ECO:0007669"/>
    <property type="project" value="TreeGrafter"/>
</dbReference>
<keyword evidence="9" id="KW-1185">Reference proteome</keyword>
<dbReference type="Pfam" id="PF00322">
    <property type="entry name" value="Endothelin"/>
    <property type="match status" value="1"/>
</dbReference>
<evidence type="ECO:0000256" key="4">
    <source>
        <dbReference type="ARBA" id="ARBA00022858"/>
    </source>
</evidence>
<dbReference type="PANTHER" id="PTHR13874:SF9">
    <property type="entry name" value="ENDOTHELIN-2"/>
    <property type="match status" value="1"/>
</dbReference>
<dbReference type="GO" id="GO:0005179">
    <property type="term" value="F:hormone activity"/>
    <property type="evidence" value="ECO:0007669"/>
    <property type="project" value="TreeGrafter"/>
</dbReference>
<comment type="subcellular location">
    <subcellularLocation>
        <location evidence="1">Secreted</location>
    </subcellularLocation>
</comment>
<dbReference type="STRING" id="33528.ENSGAFP00000004401"/>
<feature type="compositionally biased region" description="Polar residues" evidence="6">
    <location>
        <begin position="227"/>
        <end position="238"/>
    </location>
</feature>
<evidence type="ECO:0000259" key="7">
    <source>
        <dbReference type="SMART" id="SM00272"/>
    </source>
</evidence>
<feature type="domain" description="Endothelin-like toxin" evidence="7">
    <location>
        <begin position="174"/>
        <end position="195"/>
    </location>
</feature>
<comment type="similarity">
    <text evidence="2">Belongs to the endothelin/sarafotoxin family.</text>
</comment>
<dbReference type="InterPro" id="IPR001928">
    <property type="entry name" value="Endothln-like_toxin"/>
</dbReference>
<evidence type="ECO:0000256" key="5">
    <source>
        <dbReference type="ARBA" id="ARBA00023322"/>
    </source>
</evidence>
<evidence type="ECO:0000313" key="8">
    <source>
        <dbReference type="EMBL" id="PWA33691.1"/>
    </source>
</evidence>
<evidence type="ECO:0000256" key="6">
    <source>
        <dbReference type="SAM" id="MobiDB-lite"/>
    </source>
</evidence>
<dbReference type="PRINTS" id="PR00365">
    <property type="entry name" value="ENDOTHELIN"/>
</dbReference>
<feature type="region of interest" description="Disordered" evidence="6">
    <location>
        <begin position="216"/>
        <end position="238"/>
    </location>
</feature>
<accession>A0A315WCV7</accession>
<keyword evidence="3" id="KW-0964">Secreted</keyword>
<evidence type="ECO:0000256" key="1">
    <source>
        <dbReference type="ARBA" id="ARBA00004613"/>
    </source>
</evidence>
<sequence>GHCFITKVYRYEDQSLNRKRHWTADIYLCHSEASKPQTFLECVAGLNAQGSNVAAIGGGGGELVSGSSTPHQPCLLTAVFSFWSLFGPRFKTPLWFHLKSSGLGLPVMKQAEPEAVDSVRTHRVRTKRCSCSELLDTECHYFCHLDIIWVNTPSKTTVYGLGGGLLRRKRSAGRCTCAQLNDKTCTDFCHFRNEIQPVKKPQLDMLHILRTAANNSKREVDTGHAGGQQSSQAKSENV</sequence>
<dbReference type="InterPro" id="IPR019764">
    <property type="entry name" value="Endothelin_toxin_CS"/>
</dbReference>
<evidence type="ECO:0000256" key="3">
    <source>
        <dbReference type="ARBA" id="ARBA00022525"/>
    </source>
</evidence>
<proteinExistence type="inferred from homology"/>
<feature type="domain" description="Endothelin-like toxin" evidence="7">
    <location>
        <begin position="128"/>
        <end position="149"/>
    </location>
</feature>
<dbReference type="GO" id="GO:0006874">
    <property type="term" value="P:intracellular calcium ion homeostasis"/>
    <property type="evidence" value="ECO:0007669"/>
    <property type="project" value="TreeGrafter"/>
</dbReference>
<dbReference type="GO" id="GO:0005615">
    <property type="term" value="C:extracellular space"/>
    <property type="evidence" value="ECO:0007669"/>
    <property type="project" value="TreeGrafter"/>
</dbReference>
<keyword evidence="4" id="KW-0838">Vasoactive</keyword>
<dbReference type="InterPro" id="IPR020475">
    <property type="entry name" value="Endothelin"/>
</dbReference>